<accession>A0ABS5PUT7</accession>
<dbReference type="Proteomes" id="UP000746471">
    <property type="component" value="Unassembled WGS sequence"/>
</dbReference>
<dbReference type="SMART" id="SM00354">
    <property type="entry name" value="HTH_LACI"/>
    <property type="match status" value="1"/>
</dbReference>
<sequence>MVDIKFIAKMAGVSTATVSRVLNKSKPVSAELEKRVLDAVVKYKYYPNIFARVLVNKRSFMICILIEEAINQFQSLILPLVSRYLLEKGYQAIINIVSADTEEKIRTFEALEAKQIDGVIAFFYIDERTIKRIKSKTQIPFIQSEPLVHSVSYYEMNRKAAYQATQYLIDLGHRKIAGFFAESYENSFLSARYEGYIQALHKADIEINEKLCIKKNISMANSIEMVNELLDQSELPTALFCVSDELAIGAMFQLAQKGLKVPKDISIIGYDGIPMGKQIDPKLTTIEQPFAFWIKLMIKELLGTIEGDETVNISQTDIVKYSPRLFIGGTCDKPREV</sequence>
<dbReference type="SUPFAM" id="SSF47413">
    <property type="entry name" value="lambda repressor-like DNA-binding domains"/>
    <property type="match status" value="1"/>
</dbReference>
<dbReference type="SUPFAM" id="SSF53822">
    <property type="entry name" value="Periplasmic binding protein-like I"/>
    <property type="match status" value="1"/>
</dbReference>
<dbReference type="GO" id="GO:0003677">
    <property type="term" value="F:DNA binding"/>
    <property type="evidence" value="ECO:0007669"/>
    <property type="project" value="UniProtKB-KW"/>
</dbReference>
<keyword evidence="1" id="KW-0805">Transcription regulation</keyword>
<dbReference type="Pfam" id="PF13377">
    <property type="entry name" value="Peripla_BP_3"/>
    <property type="match status" value="1"/>
</dbReference>
<keyword evidence="2 5" id="KW-0238">DNA-binding</keyword>
<organism evidence="5 6">
    <name type="scientific">Fusibacter paucivorans</name>
    <dbReference type="NCBI Taxonomy" id="76009"/>
    <lineage>
        <taxon>Bacteria</taxon>
        <taxon>Bacillati</taxon>
        <taxon>Bacillota</taxon>
        <taxon>Clostridia</taxon>
        <taxon>Eubacteriales</taxon>
        <taxon>Eubacteriales Family XII. Incertae Sedis</taxon>
        <taxon>Fusibacter</taxon>
    </lineage>
</organism>
<dbReference type="Gene3D" id="3.40.50.2300">
    <property type="match status" value="2"/>
</dbReference>
<dbReference type="Pfam" id="PF00356">
    <property type="entry name" value="LacI"/>
    <property type="match status" value="1"/>
</dbReference>
<feature type="domain" description="HTH lacI-type" evidence="4">
    <location>
        <begin position="7"/>
        <end position="56"/>
    </location>
</feature>
<dbReference type="InterPro" id="IPR046335">
    <property type="entry name" value="LacI/GalR-like_sensor"/>
</dbReference>
<evidence type="ECO:0000256" key="2">
    <source>
        <dbReference type="ARBA" id="ARBA00023125"/>
    </source>
</evidence>
<dbReference type="PANTHER" id="PTHR30146">
    <property type="entry name" value="LACI-RELATED TRANSCRIPTIONAL REPRESSOR"/>
    <property type="match status" value="1"/>
</dbReference>
<dbReference type="Gene3D" id="1.10.260.40">
    <property type="entry name" value="lambda repressor-like DNA-binding domains"/>
    <property type="match status" value="1"/>
</dbReference>
<proteinExistence type="predicted"/>
<dbReference type="InterPro" id="IPR010982">
    <property type="entry name" value="Lambda_DNA-bd_dom_sf"/>
</dbReference>
<dbReference type="CDD" id="cd06267">
    <property type="entry name" value="PBP1_LacI_sugar_binding-like"/>
    <property type="match status" value="1"/>
</dbReference>
<comment type="caution">
    <text evidence="5">The sequence shown here is derived from an EMBL/GenBank/DDBJ whole genome shotgun (WGS) entry which is preliminary data.</text>
</comment>
<gene>
    <name evidence="5" type="ORF">KHM83_18780</name>
</gene>
<dbReference type="RefSeq" id="WP_213238573.1">
    <property type="nucleotide sequence ID" value="NZ_JAHBCL010000055.1"/>
</dbReference>
<evidence type="ECO:0000256" key="3">
    <source>
        <dbReference type="ARBA" id="ARBA00023163"/>
    </source>
</evidence>
<evidence type="ECO:0000256" key="1">
    <source>
        <dbReference type="ARBA" id="ARBA00023015"/>
    </source>
</evidence>
<evidence type="ECO:0000313" key="6">
    <source>
        <dbReference type="Proteomes" id="UP000746471"/>
    </source>
</evidence>
<evidence type="ECO:0000313" key="5">
    <source>
        <dbReference type="EMBL" id="MBS7528717.1"/>
    </source>
</evidence>
<dbReference type="InterPro" id="IPR028082">
    <property type="entry name" value="Peripla_BP_I"/>
</dbReference>
<keyword evidence="6" id="KW-1185">Reference proteome</keyword>
<dbReference type="PANTHER" id="PTHR30146:SF149">
    <property type="entry name" value="HTH-TYPE TRANSCRIPTIONAL REGULATOR EBGR"/>
    <property type="match status" value="1"/>
</dbReference>
<dbReference type="EMBL" id="JAHBCL010000055">
    <property type="protein sequence ID" value="MBS7528717.1"/>
    <property type="molecule type" value="Genomic_DNA"/>
</dbReference>
<name>A0ABS5PUT7_9FIRM</name>
<reference evidence="5 6" key="1">
    <citation type="submission" date="2021-05" db="EMBL/GenBank/DDBJ databases">
        <title>Fusibacter ferrireducens sp. nov., an anaerobic, sulfur- and Fe-reducing bacterium isolated from the mangrove sediment.</title>
        <authorList>
            <person name="Qiu D."/>
        </authorList>
    </citation>
    <scope>NUCLEOTIDE SEQUENCE [LARGE SCALE GENOMIC DNA]</scope>
    <source>
        <strain evidence="5 6">DSM 12116</strain>
    </source>
</reference>
<protein>
    <submittedName>
        <fullName evidence="5">LacI family DNA-binding transcriptional regulator</fullName>
    </submittedName>
</protein>
<dbReference type="InterPro" id="IPR000843">
    <property type="entry name" value="HTH_LacI"/>
</dbReference>
<evidence type="ECO:0000259" key="4">
    <source>
        <dbReference type="PROSITE" id="PS50932"/>
    </source>
</evidence>
<dbReference type="CDD" id="cd01392">
    <property type="entry name" value="HTH_LacI"/>
    <property type="match status" value="1"/>
</dbReference>
<keyword evidence="3" id="KW-0804">Transcription</keyword>
<dbReference type="PROSITE" id="PS50932">
    <property type="entry name" value="HTH_LACI_2"/>
    <property type="match status" value="1"/>
</dbReference>